<dbReference type="PATRIC" id="fig|1183438.3.peg.2893"/>
<dbReference type="RefSeq" id="WP_023174414.1">
    <property type="nucleotide sequence ID" value="NC_022600.1"/>
</dbReference>
<dbReference type="KEGG" id="glj:GKIL_2935"/>
<evidence type="ECO:0000313" key="2">
    <source>
        <dbReference type="EMBL" id="AGY59181.1"/>
    </source>
</evidence>
<name>U5QJS5_GLOK1</name>
<evidence type="ECO:0000259" key="1">
    <source>
        <dbReference type="Pfam" id="PF00144"/>
    </source>
</evidence>
<dbReference type="HOGENOM" id="CLU_053332_0_0_3"/>
<dbReference type="EMBL" id="CP003587">
    <property type="protein sequence ID" value="AGY59181.1"/>
    <property type="molecule type" value="Genomic_DNA"/>
</dbReference>
<dbReference type="SUPFAM" id="SSF56601">
    <property type="entry name" value="beta-lactamase/transpeptidase-like"/>
    <property type="match status" value="1"/>
</dbReference>
<dbReference type="OrthoDB" id="9773047at2"/>
<dbReference type="Proteomes" id="UP000017396">
    <property type="component" value="Chromosome"/>
</dbReference>
<proteinExistence type="predicted"/>
<organism evidence="2 3">
    <name type="scientific">Gloeobacter kilaueensis (strain ATCC BAA-2537 / CCAP 1431/1 / ULC 316 / JS1)</name>
    <dbReference type="NCBI Taxonomy" id="1183438"/>
    <lineage>
        <taxon>Bacteria</taxon>
        <taxon>Bacillati</taxon>
        <taxon>Cyanobacteriota</taxon>
        <taxon>Cyanophyceae</taxon>
        <taxon>Gloeobacterales</taxon>
        <taxon>Gloeobacteraceae</taxon>
        <taxon>Gloeobacter</taxon>
    </lineage>
</organism>
<dbReference type="InterPro" id="IPR012338">
    <property type="entry name" value="Beta-lactam/transpept-like"/>
</dbReference>
<dbReference type="STRING" id="1183438.GKIL_2935"/>
<sequence length="364" mass="38874">MDWTNLGRAGISAALAGMLAGGAYPLAAADCRDCRVAQQVPQNRFEQAAAYAMATGGVALMILQGDRVVFEQYAPGFDSNTPHILASGTKSFSGVIAAAAVQDGLLDFDERVSDTLTEWKADPLKARMTVRQLLSLESGLGKAGRGGHPVSFAQAVQVPAVAPPATAFDYNPVNFQAFGELMRRKLAPRREQPLAYLQRRVFDPMGLSVSQWRTTDDNDPDLPGGGVMSARDWARFGLFLKNGGSWQGRQIIERKYLQQCFVRSPLNPAYGLSFWLNAPSSTGRSQRSNPVGGVGPLDLFMAAGAGGQRLYVIPSQDMVVVRFATLGAGRGRGGGRMFGQGGAGSGGRFFDSQFIQLLFPGSTG</sequence>
<reference evidence="2 3" key="1">
    <citation type="journal article" date="2013" name="PLoS ONE">
        <title>Cultivation and Complete Genome Sequencing of Gloeobacter kilaueensis sp. nov., from a Lava Cave in Kilauea Caldera, Hawai'i.</title>
        <authorList>
            <person name="Saw J.H."/>
            <person name="Schatz M."/>
            <person name="Brown M.V."/>
            <person name="Kunkel D.D."/>
            <person name="Foster J.S."/>
            <person name="Shick H."/>
            <person name="Christensen S."/>
            <person name="Hou S."/>
            <person name="Wan X."/>
            <person name="Donachie S.P."/>
        </authorList>
    </citation>
    <scope>NUCLEOTIDE SEQUENCE [LARGE SCALE GENOMIC DNA]</scope>
    <source>
        <strain evidence="3">JS</strain>
    </source>
</reference>
<dbReference type="AlphaFoldDB" id="U5QJS5"/>
<protein>
    <submittedName>
        <fullName evidence="2">Beta-lactamase</fullName>
    </submittedName>
</protein>
<dbReference type="InterPro" id="IPR001466">
    <property type="entry name" value="Beta-lactam-related"/>
</dbReference>
<dbReference type="PANTHER" id="PTHR43283:SF7">
    <property type="entry name" value="BETA-LACTAMASE-RELATED DOMAIN-CONTAINING PROTEIN"/>
    <property type="match status" value="1"/>
</dbReference>
<feature type="domain" description="Beta-lactamase-related" evidence="1">
    <location>
        <begin position="46"/>
        <end position="326"/>
    </location>
</feature>
<gene>
    <name evidence="2" type="ORF">GKIL_2935</name>
</gene>
<accession>U5QJS5</accession>
<evidence type="ECO:0000313" key="3">
    <source>
        <dbReference type="Proteomes" id="UP000017396"/>
    </source>
</evidence>
<dbReference type="Gene3D" id="3.40.710.10">
    <property type="entry name" value="DD-peptidase/beta-lactamase superfamily"/>
    <property type="match status" value="1"/>
</dbReference>
<keyword evidence="3" id="KW-1185">Reference proteome</keyword>
<dbReference type="Pfam" id="PF00144">
    <property type="entry name" value="Beta-lactamase"/>
    <property type="match status" value="1"/>
</dbReference>
<dbReference type="PANTHER" id="PTHR43283">
    <property type="entry name" value="BETA-LACTAMASE-RELATED"/>
    <property type="match status" value="1"/>
</dbReference>
<dbReference type="InterPro" id="IPR050789">
    <property type="entry name" value="Diverse_Enzym_Activities"/>
</dbReference>
<dbReference type="eggNOG" id="COG1680">
    <property type="taxonomic scope" value="Bacteria"/>
</dbReference>